<dbReference type="NCBIfam" id="TIGR00483">
    <property type="entry name" value="EF-1_alpha"/>
    <property type="match status" value="1"/>
</dbReference>
<evidence type="ECO:0000259" key="8">
    <source>
        <dbReference type="PROSITE" id="PS51722"/>
    </source>
</evidence>
<dbReference type="GO" id="GO:0003924">
    <property type="term" value="F:GTPase activity"/>
    <property type="evidence" value="ECO:0007669"/>
    <property type="project" value="UniProtKB-UniRule"/>
</dbReference>
<reference evidence="9" key="1">
    <citation type="submission" date="2023-03" db="EMBL/GenBank/DDBJ databases">
        <title>Massive genome expansion in bonnet fungi (Mycena s.s.) driven by repeated elements and novel gene families across ecological guilds.</title>
        <authorList>
            <consortium name="Lawrence Berkeley National Laboratory"/>
            <person name="Harder C.B."/>
            <person name="Miyauchi S."/>
            <person name="Viragh M."/>
            <person name="Kuo A."/>
            <person name="Thoen E."/>
            <person name="Andreopoulos B."/>
            <person name="Lu D."/>
            <person name="Skrede I."/>
            <person name="Drula E."/>
            <person name="Henrissat B."/>
            <person name="Morin E."/>
            <person name="Kohler A."/>
            <person name="Barry K."/>
            <person name="LaButti K."/>
            <person name="Morin E."/>
            <person name="Salamov A."/>
            <person name="Lipzen A."/>
            <person name="Mereny Z."/>
            <person name="Hegedus B."/>
            <person name="Baldrian P."/>
            <person name="Stursova M."/>
            <person name="Weitz H."/>
            <person name="Taylor A."/>
            <person name="Grigoriev I.V."/>
            <person name="Nagy L.G."/>
            <person name="Martin F."/>
            <person name="Kauserud H."/>
        </authorList>
    </citation>
    <scope>NUCLEOTIDE SEQUENCE</scope>
    <source>
        <strain evidence="9">CBHHK188m</strain>
    </source>
</reference>
<dbReference type="FunFam" id="2.40.30.10:FF:000005">
    <property type="entry name" value="Elongation factor 1-alpha"/>
    <property type="match status" value="1"/>
</dbReference>
<name>A0AAD7J2B0_9AGAR</name>
<dbReference type="InterPro" id="IPR031157">
    <property type="entry name" value="G_TR_CS"/>
</dbReference>
<keyword evidence="10" id="KW-1185">Reference proteome</keyword>
<dbReference type="InterPro" id="IPR009000">
    <property type="entry name" value="Transl_B-barrel_sf"/>
</dbReference>
<proteinExistence type="inferred from homology"/>
<evidence type="ECO:0000256" key="7">
    <source>
        <dbReference type="RuleBase" id="RU000325"/>
    </source>
</evidence>
<evidence type="ECO:0000256" key="2">
    <source>
        <dbReference type="ARBA" id="ARBA00022481"/>
    </source>
</evidence>
<gene>
    <name evidence="9" type="ORF">DFH07DRAFT_1029162</name>
</gene>
<evidence type="ECO:0000313" key="10">
    <source>
        <dbReference type="Proteomes" id="UP001215280"/>
    </source>
</evidence>
<sequence>MRKHKTHVNIVVIGHVDSGKSTTAGHLIYGCGGIDKRIIDKCEQEAAELGKDSVKYAWVLDKMKAERERGITIDIALAKLETSKFVVTVIDVPGHRDFVKNMITGTSKAECAILVVSGSIGEFEAGISKGGQTYGHAVLAYTLGVRQIIVGVNKMDTAGWSEIRFNDIVKETSTVLREVGYSPTTIAFVPMSGLHGDNMLEQSSNMPWFIGWTREAKAGTVKGITLLEAIDAFEAPVRLSEKPLRLPVQDVYKIGGIGTVPVGRVETGIIRPGMSLVFAPSNITVKIKHFEMTLESQEGYPGDQVGFSLLQAVSVNDIPRGNVASDSKNDPAKEAASMTAQIIVIAHANKISAGYTPILECHTASVACTFAELLQKVDRRTNKLFESKPNFIKTGDCCVVKLIPSRPLCVEAYGEYPPLGRFVVRDMRQIVAVGVIMSVDKIRKT</sequence>
<accession>A0AAD7J2B0</accession>
<dbReference type="EMBL" id="JARJLG010000066">
    <property type="protein sequence ID" value="KAJ7754685.1"/>
    <property type="molecule type" value="Genomic_DNA"/>
</dbReference>
<keyword evidence="2" id="KW-0488">Methylation</keyword>
<comment type="function">
    <text evidence="7">This protein promotes the GTP-dependent binding of aminoacyl-tRNA to the A-site of ribosomes during protein biosynthesis.</text>
</comment>
<dbReference type="InterPro" id="IPR050100">
    <property type="entry name" value="TRAFAC_GTPase_members"/>
</dbReference>
<dbReference type="PROSITE" id="PS00301">
    <property type="entry name" value="G_TR_1"/>
    <property type="match status" value="1"/>
</dbReference>
<keyword evidence="4 7" id="KW-0251">Elongation factor</keyword>
<dbReference type="InterPro" id="IPR004161">
    <property type="entry name" value="EFTu-like_2"/>
</dbReference>
<dbReference type="GO" id="GO:0003746">
    <property type="term" value="F:translation elongation factor activity"/>
    <property type="evidence" value="ECO:0007669"/>
    <property type="project" value="UniProtKB-UniRule"/>
</dbReference>
<dbReference type="PRINTS" id="PR00315">
    <property type="entry name" value="ELONGATNFCT"/>
</dbReference>
<dbReference type="InterPro" id="IPR004539">
    <property type="entry name" value="Transl_elong_EF1A_euk/arc"/>
</dbReference>
<dbReference type="SUPFAM" id="SSF50465">
    <property type="entry name" value="EF-Tu/eEF-1alpha/eIF2-gamma C-terminal domain"/>
    <property type="match status" value="1"/>
</dbReference>
<evidence type="ECO:0000256" key="6">
    <source>
        <dbReference type="ARBA" id="ARBA00023134"/>
    </source>
</evidence>
<dbReference type="InterPro" id="IPR054696">
    <property type="entry name" value="GTP-eEF1A_C"/>
</dbReference>
<evidence type="ECO:0000256" key="3">
    <source>
        <dbReference type="ARBA" id="ARBA00022741"/>
    </source>
</evidence>
<dbReference type="CDD" id="cd03693">
    <property type="entry name" value="EF1_alpha_II"/>
    <property type="match status" value="1"/>
</dbReference>
<dbReference type="Gene3D" id="3.40.50.300">
    <property type="entry name" value="P-loop containing nucleotide triphosphate hydrolases"/>
    <property type="match status" value="1"/>
</dbReference>
<dbReference type="Pfam" id="PF22594">
    <property type="entry name" value="GTP-eEF1A_C"/>
    <property type="match status" value="1"/>
</dbReference>
<dbReference type="GO" id="GO:0005525">
    <property type="term" value="F:GTP binding"/>
    <property type="evidence" value="ECO:0007669"/>
    <property type="project" value="UniProtKB-UniRule"/>
</dbReference>
<dbReference type="SUPFAM" id="SSF50447">
    <property type="entry name" value="Translation proteins"/>
    <property type="match status" value="1"/>
</dbReference>
<dbReference type="Pfam" id="PF03144">
    <property type="entry name" value="GTP_EFTU_D2"/>
    <property type="match status" value="1"/>
</dbReference>
<evidence type="ECO:0000256" key="5">
    <source>
        <dbReference type="ARBA" id="ARBA00022917"/>
    </source>
</evidence>
<dbReference type="SUPFAM" id="SSF52540">
    <property type="entry name" value="P-loop containing nucleoside triphosphate hydrolases"/>
    <property type="match status" value="1"/>
</dbReference>
<dbReference type="InterPro" id="IPR027417">
    <property type="entry name" value="P-loop_NTPase"/>
</dbReference>
<dbReference type="PANTHER" id="PTHR23115">
    <property type="entry name" value="TRANSLATION FACTOR"/>
    <property type="match status" value="1"/>
</dbReference>
<dbReference type="Pfam" id="PF00009">
    <property type="entry name" value="GTP_EFTU"/>
    <property type="match status" value="1"/>
</dbReference>
<evidence type="ECO:0000256" key="4">
    <source>
        <dbReference type="ARBA" id="ARBA00022768"/>
    </source>
</evidence>
<dbReference type="CDD" id="cd03705">
    <property type="entry name" value="EF1_alpha_III"/>
    <property type="match status" value="1"/>
</dbReference>
<dbReference type="CDD" id="cd01883">
    <property type="entry name" value="EF1_alpha"/>
    <property type="match status" value="1"/>
</dbReference>
<feature type="domain" description="Tr-type G" evidence="8">
    <location>
        <begin position="5"/>
        <end position="240"/>
    </location>
</feature>
<keyword evidence="3 7" id="KW-0547">Nucleotide-binding</keyword>
<comment type="caution">
    <text evidence="9">The sequence shown here is derived from an EMBL/GenBank/DDBJ whole genome shotgun (WGS) entry which is preliminary data.</text>
</comment>
<dbReference type="FunFam" id="3.40.50.300:FF:000211">
    <property type="entry name" value="Elongation factor 1-alpha"/>
    <property type="match status" value="1"/>
</dbReference>
<dbReference type="InterPro" id="IPR009001">
    <property type="entry name" value="Transl_elong_EF1A/Init_IF2_C"/>
</dbReference>
<dbReference type="InterPro" id="IPR000795">
    <property type="entry name" value="T_Tr_GTP-bd_dom"/>
</dbReference>
<protein>
    <recommendedName>
        <fullName evidence="7">Elongation factor 1-alpha</fullName>
    </recommendedName>
</protein>
<dbReference type="Proteomes" id="UP001215280">
    <property type="component" value="Unassembled WGS sequence"/>
</dbReference>
<dbReference type="Gene3D" id="2.40.30.10">
    <property type="entry name" value="Translation factors"/>
    <property type="match status" value="2"/>
</dbReference>
<dbReference type="AlphaFoldDB" id="A0AAD7J2B0"/>
<dbReference type="PROSITE" id="PS51722">
    <property type="entry name" value="G_TR_2"/>
    <property type="match status" value="1"/>
</dbReference>
<dbReference type="PROSITE" id="PS51257">
    <property type="entry name" value="PROKAR_LIPOPROTEIN"/>
    <property type="match status" value="1"/>
</dbReference>
<evidence type="ECO:0000313" key="9">
    <source>
        <dbReference type="EMBL" id="KAJ7754685.1"/>
    </source>
</evidence>
<evidence type="ECO:0000256" key="1">
    <source>
        <dbReference type="ARBA" id="ARBA00007249"/>
    </source>
</evidence>
<keyword evidence="6 7" id="KW-0342">GTP-binding</keyword>
<keyword evidence="5" id="KW-0648">Protein biosynthesis</keyword>
<dbReference type="NCBIfam" id="NF008969">
    <property type="entry name" value="PRK12317.1"/>
    <property type="match status" value="1"/>
</dbReference>
<comment type="similarity">
    <text evidence="1 7">Belongs to the TRAFAC class translation factor GTPase superfamily. Classic translation factor GTPase family. EF-Tu/EF-1A subfamily.</text>
</comment>
<organism evidence="9 10">
    <name type="scientific">Mycena maculata</name>
    <dbReference type="NCBI Taxonomy" id="230809"/>
    <lineage>
        <taxon>Eukaryota</taxon>
        <taxon>Fungi</taxon>
        <taxon>Dikarya</taxon>
        <taxon>Basidiomycota</taxon>
        <taxon>Agaricomycotina</taxon>
        <taxon>Agaricomycetes</taxon>
        <taxon>Agaricomycetidae</taxon>
        <taxon>Agaricales</taxon>
        <taxon>Marasmiineae</taxon>
        <taxon>Mycenaceae</taxon>
        <taxon>Mycena</taxon>
    </lineage>
</organism>